<name>A0A089LQR7_9BACL</name>
<dbReference type="KEGG" id="pste:PSTEL_13055"/>
<dbReference type="HOGENOM" id="CLU_199754_1_0_9"/>
<gene>
    <name evidence="1" type="ORF">PSTEL_13055</name>
</gene>
<evidence type="ECO:0000313" key="1">
    <source>
        <dbReference type="EMBL" id="AIQ63876.1"/>
    </source>
</evidence>
<dbReference type="Proteomes" id="UP000029507">
    <property type="component" value="Chromosome"/>
</dbReference>
<protein>
    <submittedName>
        <fullName evidence="1">Uncharacterized protein</fullName>
    </submittedName>
</protein>
<evidence type="ECO:0000313" key="2">
    <source>
        <dbReference type="Proteomes" id="UP000029507"/>
    </source>
</evidence>
<dbReference type="RefSeq" id="WP_038695733.1">
    <property type="nucleotide sequence ID" value="NZ_CP009286.1"/>
</dbReference>
<accession>A0A089LQR7</accession>
<reference evidence="1 2" key="1">
    <citation type="submission" date="2014-08" db="EMBL/GenBank/DDBJ databases">
        <title>Comparative genomics of the Paenibacillus odorifer group.</title>
        <authorList>
            <person name="den Bakker H.C."/>
            <person name="Tsai Y.-C."/>
            <person name="Martin N."/>
            <person name="Korlach J."/>
            <person name="Wiedmann M."/>
        </authorList>
    </citation>
    <scope>NUCLEOTIDE SEQUENCE [LARGE SCALE GENOMIC DNA]</scope>
    <source>
        <strain evidence="1 2">DSM 14472</strain>
    </source>
</reference>
<dbReference type="EMBL" id="CP009286">
    <property type="protein sequence ID" value="AIQ63876.1"/>
    <property type="molecule type" value="Genomic_DNA"/>
</dbReference>
<keyword evidence="2" id="KW-1185">Reference proteome</keyword>
<organism evidence="1 2">
    <name type="scientific">Paenibacillus stellifer</name>
    <dbReference type="NCBI Taxonomy" id="169760"/>
    <lineage>
        <taxon>Bacteria</taxon>
        <taxon>Bacillati</taxon>
        <taxon>Bacillota</taxon>
        <taxon>Bacilli</taxon>
        <taxon>Bacillales</taxon>
        <taxon>Paenibacillaceae</taxon>
        <taxon>Paenibacillus</taxon>
    </lineage>
</organism>
<dbReference type="AlphaFoldDB" id="A0A089LQR7"/>
<dbReference type="OrthoDB" id="2679476at2"/>
<sequence>MVEKQLREAVETQKVIRVHLISGETYEGLCELSEKPNYIIMKTDKGDITFPLWAVKRALQPCDLP</sequence>
<proteinExistence type="predicted"/>